<name>A0AAE1IAF3_9HYPO</name>
<reference evidence="2" key="1">
    <citation type="submission" date="2023-11" db="EMBL/GenBank/DDBJ databases">
        <title>The genome sequences of three competitors of mushroom-forming fungi.</title>
        <authorList>
            <person name="Beijen E."/>
            <person name="Ohm R.A."/>
        </authorList>
    </citation>
    <scope>NUCLEOTIDE SEQUENCE</scope>
    <source>
        <strain evidence="2">CBS 100526</strain>
    </source>
</reference>
<dbReference type="Proteomes" id="UP001273209">
    <property type="component" value="Unassembled WGS sequence"/>
</dbReference>
<dbReference type="GeneID" id="87921231"/>
<organism evidence="2 3">
    <name type="scientific">Trichoderma aggressivum f. europaeum</name>
    <dbReference type="NCBI Taxonomy" id="173218"/>
    <lineage>
        <taxon>Eukaryota</taxon>
        <taxon>Fungi</taxon>
        <taxon>Dikarya</taxon>
        <taxon>Ascomycota</taxon>
        <taxon>Pezizomycotina</taxon>
        <taxon>Sordariomycetes</taxon>
        <taxon>Hypocreomycetidae</taxon>
        <taxon>Hypocreales</taxon>
        <taxon>Hypocreaceae</taxon>
        <taxon>Trichoderma</taxon>
    </lineage>
</organism>
<dbReference type="RefSeq" id="XP_062754292.1">
    <property type="nucleotide sequence ID" value="XM_062901326.1"/>
</dbReference>
<dbReference type="Pfam" id="PF14200">
    <property type="entry name" value="RicinB_lectin_2"/>
    <property type="match status" value="1"/>
</dbReference>
<accession>A0AAE1IAF3</accession>
<dbReference type="InterPro" id="IPR000772">
    <property type="entry name" value="Ricin_B_lectin"/>
</dbReference>
<feature type="domain" description="Ricin B lectin" evidence="1">
    <location>
        <begin position="48"/>
        <end position="136"/>
    </location>
</feature>
<dbReference type="SUPFAM" id="SSF50370">
    <property type="entry name" value="Ricin B-like lectins"/>
    <property type="match status" value="1"/>
</dbReference>
<evidence type="ECO:0000313" key="2">
    <source>
        <dbReference type="EMBL" id="KAK4069881.1"/>
    </source>
</evidence>
<evidence type="ECO:0000259" key="1">
    <source>
        <dbReference type="Pfam" id="PF14200"/>
    </source>
</evidence>
<protein>
    <recommendedName>
        <fullName evidence="1">Ricin B lectin domain-containing protein</fullName>
    </recommendedName>
</protein>
<comment type="caution">
    <text evidence="2">The sequence shown here is derived from an EMBL/GenBank/DDBJ whole genome shotgun (WGS) entry which is preliminary data.</text>
</comment>
<dbReference type="EMBL" id="JAWRVG010000027">
    <property type="protein sequence ID" value="KAK4069881.1"/>
    <property type="molecule type" value="Genomic_DNA"/>
</dbReference>
<gene>
    <name evidence="2" type="ORF">Triagg1_6676</name>
</gene>
<evidence type="ECO:0000313" key="3">
    <source>
        <dbReference type="Proteomes" id="UP001273209"/>
    </source>
</evidence>
<dbReference type="PROSITE" id="PS50231">
    <property type="entry name" value="RICIN_B_LECTIN"/>
    <property type="match status" value="1"/>
</dbReference>
<keyword evidence="3" id="KW-1185">Reference proteome</keyword>
<proteinExistence type="predicted"/>
<dbReference type="InterPro" id="IPR035992">
    <property type="entry name" value="Ricin_B-like_lectins"/>
</dbReference>
<dbReference type="CDD" id="cd00161">
    <property type="entry name" value="beta-trefoil_Ricin-like"/>
    <property type="match status" value="1"/>
</dbReference>
<dbReference type="AlphaFoldDB" id="A0AAE1IAF3"/>
<dbReference type="Gene3D" id="2.80.10.50">
    <property type="match status" value="1"/>
</dbReference>
<sequence>MPLKDGTYIIASTLPGNPVLDIYNAANPFNGPIEGVVGFTRQATNNQHQQWVVTTLRRGVYSLKSVIGDAWITAPVDGSVAQLDTSVYNPIHNESTRWKITNVKSDTYQIESVQFPNLVMDLNYGSSDDNTPAILYPDRQTPNQLWQFIPIAI</sequence>